<dbReference type="Pfam" id="PF00071">
    <property type="entry name" value="Ras"/>
    <property type="match status" value="1"/>
</dbReference>
<organism evidence="3 4">
    <name type="scientific">Teladorsagia circumcincta</name>
    <name type="common">Brown stomach worm</name>
    <name type="synonym">Ostertagia circumcincta</name>
    <dbReference type="NCBI Taxonomy" id="45464"/>
    <lineage>
        <taxon>Eukaryota</taxon>
        <taxon>Metazoa</taxon>
        <taxon>Ecdysozoa</taxon>
        <taxon>Nematoda</taxon>
        <taxon>Chromadorea</taxon>
        <taxon>Rhabditida</taxon>
        <taxon>Rhabditina</taxon>
        <taxon>Rhabditomorpha</taxon>
        <taxon>Strongyloidea</taxon>
        <taxon>Trichostrongylidae</taxon>
        <taxon>Teladorsagia</taxon>
    </lineage>
</organism>
<dbReference type="CDD" id="cd00154">
    <property type="entry name" value="Rab"/>
    <property type="match status" value="1"/>
</dbReference>
<dbReference type="FunFam" id="3.40.50.300:FF:001447">
    <property type="entry name" value="Ras-related protein Rab-1B"/>
    <property type="match status" value="1"/>
</dbReference>
<dbReference type="SMART" id="SM00173">
    <property type="entry name" value="RAS"/>
    <property type="match status" value="1"/>
</dbReference>
<dbReference type="PANTHER" id="PTHR47977">
    <property type="entry name" value="RAS-RELATED PROTEIN RAB"/>
    <property type="match status" value="1"/>
</dbReference>
<dbReference type="InterPro" id="IPR027417">
    <property type="entry name" value="P-loop_NTPase"/>
</dbReference>
<evidence type="ECO:0000313" key="4">
    <source>
        <dbReference type="Proteomes" id="UP000230423"/>
    </source>
</evidence>
<dbReference type="Gene3D" id="3.40.50.300">
    <property type="entry name" value="P-loop containing nucleotide triphosphate hydrolases"/>
    <property type="match status" value="1"/>
</dbReference>
<dbReference type="GO" id="GO:0003924">
    <property type="term" value="F:GTPase activity"/>
    <property type="evidence" value="ECO:0007669"/>
    <property type="project" value="InterPro"/>
</dbReference>
<keyword evidence="1" id="KW-0547">Nucleotide-binding</keyword>
<sequence length="115" mass="13283">KVRTMVVDNCTIKLQIWDTAGQEQFRTLASSYYRGAHGILIVYDITNEKTFDSVPYWLKNIERFAGDDVIKLLVGNKSDLDSGRKVNYWDAKKFADENYMQFIETSAKSSENVEE</sequence>
<feature type="non-terminal residue" evidence="3">
    <location>
        <position position="1"/>
    </location>
</feature>
<evidence type="ECO:0000256" key="1">
    <source>
        <dbReference type="ARBA" id="ARBA00022741"/>
    </source>
</evidence>
<dbReference type="EMBL" id="KZ355284">
    <property type="protein sequence ID" value="PIO60513.1"/>
    <property type="molecule type" value="Genomic_DNA"/>
</dbReference>
<protein>
    <submittedName>
        <fullName evidence="3">Ras family protein</fullName>
    </submittedName>
</protein>
<dbReference type="NCBIfam" id="TIGR00231">
    <property type="entry name" value="small_GTP"/>
    <property type="match status" value="1"/>
</dbReference>
<dbReference type="InterPro" id="IPR001806">
    <property type="entry name" value="Small_GTPase"/>
</dbReference>
<dbReference type="SMART" id="SM00175">
    <property type="entry name" value="RAB"/>
    <property type="match status" value="1"/>
</dbReference>
<feature type="non-terminal residue" evidence="3">
    <location>
        <position position="115"/>
    </location>
</feature>
<reference evidence="3 4" key="1">
    <citation type="submission" date="2015-09" db="EMBL/GenBank/DDBJ databases">
        <title>Draft genome of the parasitic nematode Teladorsagia circumcincta isolate WARC Sus (inbred).</title>
        <authorList>
            <person name="Mitreva M."/>
        </authorList>
    </citation>
    <scope>NUCLEOTIDE SEQUENCE [LARGE SCALE GENOMIC DNA]</scope>
    <source>
        <strain evidence="3 4">S</strain>
    </source>
</reference>
<name>A0A2G9TR70_TELCI</name>
<dbReference type="SMART" id="SM00174">
    <property type="entry name" value="RHO"/>
    <property type="match status" value="1"/>
</dbReference>
<keyword evidence="2" id="KW-0342">GTP-binding</keyword>
<evidence type="ECO:0000313" key="3">
    <source>
        <dbReference type="EMBL" id="PIO60513.1"/>
    </source>
</evidence>
<keyword evidence="4" id="KW-1185">Reference proteome</keyword>
<dbReference type="PROSITE" id="PS51419">
    <property type="entry name" value="RAB"/>
    <property type="match status" value="1"/>
</dbReference>
<dbReference type="PROSITE" id="PS51421">
    <property type="entry name" value="RAS"/>
    <property type="match status" value="1"/>
</dbReference>
<dbReference type="InterPro" id="IPR050227">
    <property type="entry name" value="Rab"/>
</dbReference>
<dbReference type="PRINTS" id="PR00449">
    <property type="entry name" value="RASTRNSFRMNG"/>
</dbReference>
<proteinExistence type="predicted"/>
<evidence type="ECO:0000256" key="2">
    <source>
        <dbReference type="ARBA" id="ARBA00023134"/>
    </source>
</evidence>
<accession>A0A2G9TR70</accession>
<dbReference type="Proteomes" id="UP000230423">
    <property type="component" value="Unassembled WGS sequence"/>
</dbReference>
<gene>
    <name evidence="3" type="ORF">TELCIR_17989</name>
</gene>
<dbReference type="GO" id="GO:0005525">
    <property type="term" value="F:GTP binding"/>
    <property type="evidence" value="ECO:0007669"/>
    <property type="project" value="UniProtKB-KW"/>
</dbReference>
<dbReference type="OrthoDB" id="63533at2759"/>
<dbReference type="AlphaFoldDB" id="A0A2G9TR70"/>
<dbReference type="InterPro" id="IPR005225">
    <property type="entry name" value="Small_GTP-bd"/>
</dbReference>
<dbReference type="SUPFAM" id="SSF52540">
    <property type="entry name" value="P-loop containing nucleoside triphosphate hydrolases"/>
    <property type="match status" value="1"/>
</dbReference>